<gene>
    <name evidence="2" type="ORF">METBIDRAFT_13485</name>
</gene>
<keyword evidence="1" id="KW-0472">Membrane</keyword>
<feature type="transmembrane region" description="Helical" evidence="1">
    <location>
        <begin position="153"/>
        <end position="172"/>
    </location>
</feature>
<reference evidence="2 3" key="1">
    <citation type="submission" date="2016-05" db="EMBL/GenBank/DDBJ databases">
        <title>Comparative genomics of biotechnologically important yeasts.</title>
        <authorList>
            <consortium name="DOE Joint Genome Institute"/>
            <person name="Riley R."/>
            <person name="Haridas S."/>
            <person name="Wolfe K.H."/>
            <person name="Lopes M.R."/>
            <person name="Hittinger C.T."/>
            <person name="Goker M."/>
            <person name="Salamov A."/>
            <person name="Wisecaver J."/>
            <person name="Long T.M."/>
            <person name="Aerts A.L."/>
            <person name="Barry K."/>
            <person name="Choi C."/>
            <person name="Clum A."/>
            <person name="Coughlan A.Y."/>
            <person name="Deshpande S."/>
            <person name="Douglass A.P."/>
            <person name="Hanson S.J."/>
            <person name="Klenk H.-P."/>
            <person name="LaButti K."/>
            <person name="Lapidus A."/>
            <person name="Lindquist E."/>
            <person name="Lipzen A."/>
            <person name="Meier-kolthoff J.P."/>
            <person name="Ohm R.A."/>
            <person name="Otillar R.P."/>
            <person name="Pangilinan J."/>
            <person name="Peng Y."/>
            <person name="Rokas A."/>
            <person name="Rosa C.A."/>
            <person name="Scheuner C."/>
            <person name="Sibirny A.A."/>
            <person name="Slot J.C."/>
            <person name="Stielow J.B."/>
            <person name="Sun H."/>
            <person name="Kurtzman C.P."/>
            <person name="Blackwell M."/>
            <person name="Grigoriev I.V."/>
            <person name="Jeffries T.W."/>
        </authorList>
    </citation>
    <scope>NUCLEOTIDE SEQUENCE [LARGE SCALE GENOMIC DNA]</scope>
    <source>
        <strain evidence="2 3">NRRL YB-4993</strain>
    </source>
</reference>
<proteinExistence type="predicted"/>
<sequence length="363" mass="42135">MKNTHDLTPHLAFVEFHPLVHRFKNSTEQGHRADLALSCLKLMDRFKTIHPIHAELCLALRAQNHSMADKYGDAWASNIESAGQQELFMGDEYIGQAEKPAFFEKFVPQFQKLLIGCDFANLQNLLNKVSLLVHFMNQCSDLALFTENRHFEFLFYLIVAVLYGLLWFSLLAKQDGLVQQNEETSPSLTWAQISRKCESYNKSHEHFLDDLDDKHPEVIEKLHSEFTFCTLVRWYCAFAKFKEHRLTEFCEDFELLQNDMSVLETIKLQSEALICYGISSIAAKPFKELDFQLNEQVLELFTSNTLVEASLYEVMKNLSMAKFTKAKDLWEPQLLNRLDSWVSYALPGKTKGTFWEFLREDAS</sequence>
<organism evidence="2 3">
    <name type="scientific">Metschnikowia bicuspidata var. bicuspidata NRRL YB-4993</name>
    <dbReference type="NCBI Taxonomy" id="869754"/>
    <lineage>
        <taxon>Eukaryota</taxon>
        <taxon>Fungi</taxon>
        <taxon>Dikarya</taxon>
        <taxon>Ascomycota</taxon>
        <taxon>Saccharomycotina</taxon>
        <taxon>Pichiomycetes</taxon>
        <taxon>Metschnikowiaceae</taxon>
        <taxon>Metschnikowia</taxon>
    </lineage>
</organism>
<keyword evidence="3" id="KW-1185">Reference proteome</keyword>
<keyword evidence="1" id="KW-1133">Transmembrane helix</keyword>
<dbReference type="AlphaFoldDB" id="A0A1A0H523"/>
<comment type="caution">
    <text evidence="2">The sequence shown here is derived from an EMBL/GenBank/DDBJ whole genome shotgun (WGS) entry which is preliminary data.</text>
</comment>
<keyword evidence="1" id="KW-0812">Transmembrane</keyword>
<name>A0A1A0H523_9ASCO</name>
<dbReference type="Proteomes" id="UP000092555">
    <property type="component" value="Unassembled WGS sequence"/>
</dbReference>
<evidence type="ECO:0000313" key="3">
    <source>
        <dbReference type="Proteomes" id="UP000092555"/>
    </source>
</evidence>
<evidence type="ECO:0000313" key="2">
    <source>
        <dbReference type="EMBL" id="OBA19174.1"/>
    </source>
</evidence>
<dbReference type="EMBL" id="LXTC01000007">
    <property type="protein sequence ID" value="OBA19174.1"/>
    <property type="molecule type" value="Genomic_DNA"/>
</dbReference>
<evidence type="ECO:0000256" key="1">
    <source>
        <dbReference type="SAM" id="Phobius"/>
    </source>
</evidence>
<dbReference type="OrthoDB" id="4093016at2759"/>
<protein>
    <recommendedName>
        <fullName evidence="4">PCI domain-containing protein</fullName>
    </recommendedName>
</protein>
<evidence type="ECO:0008006" key="4">
    <source>
        <dbReference type="Google" id="ProtNLM"/>
    </source>
</evidence>
<dbReference type="GeneID" id="30027351"/>
<dbReference type="RefSeq" id="XP_018709706.1">
    <property type="nucleotide sequence ID" value="XM_018854375.1"/>
</dbReference>
<accession>A0A1A0H523</accession>